<dbReference type="EC" id="2.7.11.1" evidence="2"/>
<dbReference type="Gene3D" id="1.10.510.10">
    <property type="entry name" value="Transferase(Phosphotransferase) domain 1"/>
    <property type="match status" value="1"/>
</dbReference>
<keyword evidence="2" id="KW-0418">Kinase</keyword>
<evidence type="ECO:0000313" key="3">
    <source>
        <dbReference type="Proteomes" id="UP001567538"/>
    </source>
</evidence>
<accession>A0ABD1HTB6</accession>
<evidence type="ECO:0000259" key="1">
    <source>
        <dbReference type="PROSITE" id="PS50011"/>
    </source>
</evidence>
<proteinExistence type="predicted"/>
<reference evidence="2 3" key="1">
    <citation type="submission" date="2024-06" db="EMBL/GenBank/DDBJ databases">
        <title>A chromosome level genome sequence of Diviner's sage (Salvia divinorum).</title>
        <authorList>
            <person name="Ford S.A."/>
            <person name="Ro D.-K."/>
            <person name="Ness R.W."/>
            <person name="Phillips M.A."/>
        </authorList>
    </citation>
    <scope>NUCLEOTIDE SEQUENCE [LARGE SCALE GENOMIC DNA]</scope>
    <source>
        <strain evidence="2">SAF-2024a</strain>
        <tissue evidence="2">Leaf</tissue>
    </source>
</reference>
<name>A0ABD1HTB6_SALDI</name>
<dbReference type="AlphaFoldDB" id="A0ABD1HTB6"/>
<dbReference type="EMBL" id="JBEAFC010000004">
    <property type="protein sequence ID" value="KAL1559139.1"/>
    <property type="molecule type" value="Genomic_DNA"/>
</dbReference>
<dbReference type="GO" id="GO:0004674">
    <property type="term" value="F:protein serine/threonine kinase activity"/>
    <property type="evidence" value="ECO:0007669"/>
    <property type="project" value="UniProtKB-KW"/>
</dbReference>
<sequence>MLFTNEDVEIKLENVRTRHPQLLYELFSCLQIRCLIFVESFLHQDLKPDNFSHGLGNNVYAIEFGLAKKYRDSNHQHIPYRYVVFCPRKHKYTSWHLTKPEE</sequence>
<keyword evidence="3" id="KW-1185">Reference proteome</keyword>
<keyword evidence="2" id="KW-0808">Transferase</keyword>
<evidence type="ECO:0000313" key="2">
    <source>
        <dbReference type="EMBL" id="KAL1559139.1"/>
    </source>
</evidence>
<organism evidence="2 3">
    <name type="scientific">Salvia divinorum</name>
    <name type="common">Maria pastora</name>
    <name type="synonym">Diviner's sage</name>
    <dbReference type="NCBI Taxonomy" id="28513"/>
    <lineage>
        <taxon>Eukaryota</taxon>
        <taxon>Viridiplantae</taxon>
        <taxon>Streptophyta</taxon>
        <taxon>Embryophyta</taxon>
        <taxon>Tracheophyta</taxon>
        <taxon>Spermatophyta</taxon>
        <taxon>Magnoliopsida</taxon>
        <taxon>eudicotyledons</taxon>
        <taxon>Gunneridae</taxon>
        <taxon>Pentapetalae</taxon>
        <taxon>asterids</taxon>
        <taxon>lamiids</taxon>
        <taxon>Lamiales</taxon>
        <taxon>Lamiaceae</taxon>
        <taxon>Nepetoideae</taxon>
        <taxon>Mentheae</taxon>
        <taxon>Salviinae</taxon>
        <taxon>Salvia</taxon>
        <taxon>Salvia subgen. Calosphace</taxon>
    </lineage>
</organism>
<dbReference type="InterPro" id="IPR000719">
    <property type="entry name" value="Prot_kinase_dom"/>
</dbReference>
<gene>
    <name evidence="2" type="ORF">AAHA92_09515</name>
</gene>
<keyword evidence="2" id="KW-0723">Serine/threonine-protein kinase</keyword>
<comment type="caution">
    <text evidence="2">The sequence shown here is derived from an EMBL/GenBank/DDBJ whole genome shotgun (WGS) entry which is preliminary data.</text>
</comment>
<dbReference type="PROSITE" id="PS50011">
    <property type="entry name" value="PROTEIN_KINASE_DOM"/>
    <property type="match status" value="1"/>
</dbReference>
<dbReference type="SUPFAM" id="SSF56112">
    <property type="entry name" value="Protein kinase-like (PK-like)"/>
    <property type="match status" value="1"/>
</dbReference>
<protein>
    <submittedName>
        <fullName evidence="2">Non-specific serine/threonine protein kinase</fullName>
        <ecNumber evidence="2">2.7.11.1</ecNumber>
    </submittedName>
</protein>
<feature type="domain" description="Protein kinase" evidence="1">
    <location>
        <begin position="1"/>
        <end position="102"/>
    </location>
</feature>
<dbReference type="InterPro" id="IPR011009">
    <property type="entry name" value="Kinase-like_dom_sf"/>
</dbReference>
<dbReference type="Proteomes" id="UP001567538">
    <property type="component" value="Unassembled WGS sequence"/>
</dbReference>